<dbReference type="Pfam" id="PF19745">
    <property type="entry name" value="FUT8_N_cat"/>
    <property type="match status" value="1"/>
</dbReference>
<protein>
    <recommendedName>
        <fullName evidence="2">Alpha-(1,6)-fucosyltransferase N- and catalytic domain-containing protein</fullName>
    </recommendedName>
</protein>
<dbReference type="EMBL" id="EAAA01001172">
    <property type="status" value="NOT_ANNOTATED_CDS"/>
    <property type="molecule type" value="Genomic_DNA"/>
</dbReference>
<dbReference type="PANTHER" id="PTHR13132">
    <property type="entry name" value="ALPHA- 1,6 -FUCOSYLTRANSFERASE"/>
    <property type="match status" value="1"/>
</dbReference>
<feature type="chain" id="PRO_5003354148" description="Alpha-(1,6)-fucosyltransferase N- and catalytic domain-containing protein" evidence="1">
    <location>
        <begin position="28"/>
        <end position="230"/>
    </location>
</feature>
<reference evidence="3" key="3">
    <citation type="submission" date="2025-08" db="UniProtKB">
        <authorList>
            <consortium name="Ensembl"/>
        </authorList>
    </citation>
    <scope>IDENTIFICATION</scope>
</reference>
<dbReference type="InterPro" id="IPR045573">
    <property type="entry name" value="Fut8_N_cat"/>
</dbReference>
<accession>F7BHZ3</accession>
<feature type="signal peptide" evidence="1">
    <location>
        <begin position="1"/>
        <end position="27"/>
    </location>
</feature>
<dbReference type="PROSITE" id="PS51257">
    <property type="entry name" value="PROKAR_LIPOPROTEIN"/>
    <property type="match status" value="1"/>
</dbReference>
<evidence type="ECO:0000256" key="1">
    <source>
        <dbReference type="SAM" id="SignalP"/>
    </source>
</evidence>
<organism evidence="3 4">
    <name type="scientific">Ciona intestinalis</name>
    <name type="common">Transparent sea squirt</name>
    <name type="synonym">Ascidia intestinalis</name>
    <dbReference type="NCBI Taxonomy" id="7719"/>
    <lineage>
        <taxon>Eukaryota</taxon>
        <taxon>Metazoa</taxon>
        <taxon>Chordata</taxon>
        <taxon>Tunicata</taxon>
        <taxon>Ascidiacea</taxon>
        <taxon>Phlebobranchia</taxon>
        <taxon>Cionidae</taxon>
        <taxon>Ciona</taxon>
    </lineage>
</organism>
<evidence type="ECO:0000313" key="4">
    <source>
        <dbReference type="Proteomes" id="UP000008144"/>
    </source>
</evidence>
<dbReference type="GO" id="GO:0006487">
    <property type="term" value="P:protein N-linked glycosylation"/>
    <property type="evidence" value="ECO:0000318"/>
    <property type="project" value="GO_Central"/>
</dbReference>
<reference evidence="3" key="2">
    <citation type="journal article" date="2008" name="Genome Biol.">
        <title>Improved genome assembly and evidence-based global gene model set for the chordate Ciona intestinalis: new insight into intron and operon populations.</title>
        <authorList>
            <person name="Satou Y."/>
            <person name="Mineta K."/>
            <person name="Ogasawara M."/>
            <person name="Sasakura Y."/>
            <person name="Shoguchi E."/>
            <person name="Ueno K."/>
            <person name="Yamada L."/>
            <person name="Matsumoto J."/>
            <person name="Wasserscheid J."/>
            <person name="Dewar K."/>
            <person name="Wiley G.B."/>
            <person name="Macmil S.L."/>
            <person name="Roe B.A."/>
            <person name="Zeller R.W."/>
            <person name="Hastings K.E."/>
            <person name="Lemaire P."/>
            <person name="Lindquist E."/>
            <person name="Endo T."/>
            <person name="Hotta K."/>
            <person name="Inaba K."/>
        </authorList>
    </citation>
    <scope>NUCLEOTIDE SEQUENCE [LARGE SCALE GENOMIC DNA]</scope>
    <source>
        <strain evidence="3">wild type</strain>
    </source>
</reference>
<dbReference type="Ensembl" id="ENSCINT00000026633.2">
    <property type="protein sequence ID" value="ENSCINP00000026387.2"/>
    <property type="gene ID" value="ENSCING00000014657.2"/>
</dbReference>
<dbReference type="HOGENOM" id="CLU_1357348_0_0_1"/>
<reference evidence="4" key="1">
    <citation type="journal article" date="2002" name="Science">
        <title>The draft genome of Ciona intestinalis: insights into chordate and vertebrate origins.</title>
        <authorList>
            <person name="Dehal P."/>
            <person name="Satou Y."/>
            <person name="Campbell R.K."/>
            <person name="Chapman J."/>
            <person name="Degnan B."/>
            <person name="De Tomaso A."/>
            <person name="Davidson B."/>
            <person name="Di Gregorio A."/>
            <person name="Gelpke M."/>
            <person name="Goodstein D.M."/>
            <person name="Harafuji N."/>
            <person name="Hastings K.E."/>
            <person name="Ho I."/>
            <person name="Hotta K."/>
            <person name="Huang W."/>
            <person name="Kawashima T."/>
            <person name="Lemaire P."/>
            <person name="Martinez D."/>
            <person name="Meinertzhagen I.A."/>
            <person name="Necula S."/>
            <person name="Nonaka M."/>
            <person name="Putnam N."/>
            <person name="Rash S."/>
            <person name="Saiga H."/>
            <person name="Satake M."/>
            <person name="Terry A."/>
            <person name="Yamada L."/>
            <person name="Wang H.G."/>
            <person name="Awazu S."/>
            <person name="Azumi K."/>
            <person name="Boore J."/>
            <person name="Branno M."/>
            <person name="Chin-Bow S."/>
            <person name="DeSantis R."/>
            <person name="Doyle S."/>
            <person name="Francino P."/>
            <person name="Keys D.N."/>
            <person name="Haga S."/>
            <person name="Hayashi H."/>
            <person name="Hino K."/>
            <person name="Imai K.S."/>
            <person name="Inaba K."/>
            <person name="Kano S."/>
            <person name="Kobayashi K."/>
            <person name="Kobayashi M."/>
            <person name="Lee B.I."/>
            <person name="Makabe K.W."/>
            <person name="Manohar C."/>
            <person name="Matassi G."/>
            <person name="Medina M."/>
            <person name="Mochizuki Y."/>
            <person name="Mount S."/>
            <person name="Morishita T."/>
            <person name="Miura S."/>
            <person name="Nakayama A."/>
            <person name="Nishizaka S."/>
            <person name="Nomoto H."/>
            <person name="Ohta F."/>
            <person name="Oishi K."/>
            <person name="Rigoutsos I."/>
            <person name="Sano M."/>
            <person name="Sasaki A."/>
            <person name="Sasakura Y."/>
            <person name="Shoguchi E."/>
            <person name="Shin-i T."/>
            <person name="Spagnuolo A."/>
            <person name="Stainier D."/>
            <person name="Suzuki M.M."/>
            <person name="Tassy O."/>
            <person name="Takatori N."/>
            <person name="Tokuoka M."/>
            <person name="Yagi K."/>
            <person name="Yoshizaki F."/>
            <person name="Wada S."/>
            <person name="Zhang C."/>
            <person name="Hyatt P.D."/>
            <person name="Larimer F."/>
            <person name="Detter C."/>
            <person name="Doggett N."/>
            <person name="Glavina T."/>
            <person name="Hawkins T."/>
            <person name="Richardson P."/>
            <person name="Lucas S."/>
            <person name="Kohara Y."/>
            <person name="Levine M."/>
            <person name="Satoh N."/>
            <person name="Rokhsar D.S."/>
        </authorList>
    </citation>
    <scope>NUCLEOTIDE SEQUENCE [LARGE SCALE GENOMIC DNA]</scope>
</reference>
<dbReference type="AlphaFoldDB" id="F7BHZ3"/>
<dbReference type="Proteomes" id="UP000008144">
    <property type="component" value="Chromosome 14"/>
</dbReference>
<keyword evidence="4" id="KW-1185">Reference proteome</keyword>
<name>F7BHZ3_CIOIN</name>
<evidence type="ECO:0000313" key="3">
    <source>
        <dbReference type="Ensembl" id="ENSCINP00000026387.2"/>
    </source>
</evidence>
<dbReference type="InParanoid" id="F7BHZ3"/>
<dbReference type="GeneTree" id="ENSGT00530000063737"/>
<dbReference type="PANTHER" id="PTHR13132:SF29">
    <property type="entry name" value="ALPHA-(1,6)-FUCOSYLTRANSFERASE"/>
    <property type="match status" value="1"/>
</dbReference>
<feature type="domain" description="Alpha-(1,6)-fucosyltransferase N- and catalytic" evidence="2">
    <location>
        <begin position="47"/>
        <end position="214"/>
    </location>
</feature>
<dbReference type="STRING" id="7719.ENSCINP00000026387"/>
<proteinExistence type="predicted"/>
<dbReference type="GO" id="GO:0046921">
    <property type="term" value="F:alpha-(1-&gt;6)-fucosyltransferase activity"/>
    <property type="evidence" value="ECO:0000318"/>
    <property type="project" value="GO_Central"/>
</dbReference>
<evidence type="ECO:0000259" key="2">
    <source>
        <dbReference type="Pfam" id="PF19745"/>
    </source>
</evidence>
<keyword evidence="1" id="KW-0732">Signal</keyword>
<reference evidence="3" key="4">
    <citation type="submission" date="2025-09" db="UniProtKB">
        <authorList>
            <consortium name="Ensembl"/>
        </authorList>
    </citation>
    <scope>IDENTIFICATION</scope>
</reference>
<dbReference type="OMA" id="WHATEFE"/>
<sequence length="230" mass="26605">MRRNAKVFAFVASSVLMIGCLINKTFPKQNEFCFKQKTIHEMKAIVSVERPKATDIKRAKYAREIKAELQNLWHATEFEFKRVLRSNDRNKSIDQAEKDLLQTIWALEIQLENIQSLDITWQAVVANKTANMVSDLIDSHQNPHNCNERGQLFGHPEVCGYGCMVHNILEQFFMALSNNKTLFTYPFGCIYLGNETTLKNVFQPFSKNCSLRTGDWKEVETYTDLKVNDL</sequence>